<dbReference type="GO" id="GO:0009223">
    <property type="term" value="P:pyrimidine deoxyribonucleotide catabolic process"/>
    <property type="evidence" value="ECO:0007669"/>
    <property type="project" value="TreeGrafter"/>
</dbReference>
<dbReference type="InterPro" id="IPR010708">
    <property type="entry name" value="5'(3')-deoxyribonucleotidase"/>
</dbReference>
<dbReference type="GO" id="GO:0005739">
    <property type="term" value="C:mitochondrion"/>
    <property type="evidence" value="ECO:0007669"/>
    <property type="project" value="TreeGrafter"/>
</dbReference>
<protein>
    <submittedName>
        <fullName evidence="2">Uncharacterized protein</fullName>
    </submittedName>
</protein>
<dbReference type="Pfam" id="PF06941">
    <property type="entry name" value="NT5C"/>
    <property type="match status" value="1"/>
</dbReference>
<proteinExistence type="predicted"/>
<dbReference type="EMBL" id="CAJHNH020003668">
    <property type="protein sequence ID" value="CAG5129750.1"/>
    <property type="molecule type" value="Genomic_DNA"/>
</dbReference>
<evidence type="ECO:0000313" key="2">
    <source>
        <dbReference type="EMBL" id="CAG5129750.1"/>
    </source>
</evidence>
<evidence type="ECO:0000256" key="1">
    <source>
        <dbReference type="PIRSR" id="PIRSR610708-1"/>
    </source>
</evidence>
<dbReference type="OrthoDB" id="10248475at2759"/>
<dbReference type="SFLD" id="SFLDG01145">
    <property type="entry name" value="C1.2.1"/>
    <property type="match status" value="1"/>
</dbReference>
<feature type="active site" description="Proton donor" evidence="1">
    <location>
        <position position="16"/>
    </location>
</feature>
<dbReference type="InterPro" id="IPR023214">
    <property type="entry name" value="HAD_sf"/>
</dbReference>
<dbReference type="SUPFAM" id="SSF56784">
    <property type="entry name" value="HAD-like"/>
    <property type="match status" value="1"/>
</dbReference>
<evidence type="ECO:0000313" key="3">
    <source>
        <dbReference type="Proteomes" id="UP000678393"/>
    </source>
</evidence>
<organism evidence="2 3">
    <name type="scientific">Candidula unifasciata</name>
    <dbReference type="NCBI Taxonomy" id="100452"/>
    <lineage>
        <taxon>Eukaryota</taxon>
        <taxon>Metazoa</taxon>
        <taxon>Spiralia</taxon>
        <taxon>Lophotrochozoa</taxon>
        <taxon>Mollusca</taxon>
        <taxon>Gastropoda</taxon>
        <taxon>Heterobranchia</taxon>
        <taxon>Euthyneura</taxon>
        <taxon>Panpulmonata</taxon>
        <taxon>Eupulmonata</taxon>
        <taxon>Stylommatophora</taxon>
        <taxon>Helicina</taxon>
        <taxon>Helicoidea</taxon>
        <taxon>Geomitridae</taxon>
        <taxon>Candidula</taxon>
    </lineage>
</organism>
<dbReference type="Gene3D" id="3.40.50.1000">
    <property type="entry name" value="HAD superfamily/HAD-like"/>
    <property type="match status" value="1"/>
</dbReference>
<dbReference type="InterPro" id="IPR036412">
    <property type="entry name" value="HAD-like_sf"/>
</dbReference>
<comment type="caution">
    <text evidence="2">The sequence shown here is derived from an EMBL/GenBank/DDBJ whole genome shotgun (WGS) entry which is preliminary data.</text>
</comment>
<reference evidence="2" key="1">
    <citation type="submission" date="2021-04" db="EMBL/GenBank/DDBJ databases">
        <authorList>
            <consortium name="Molecular Ecology Group"/>
        </authorList>
    </citation>
    <scope>NUCLEOTIDE SEQUENCE</scope>
</reference>
<gene>
    <name evidence="2" type="ORF">CUNI_LOCUS15308</name>
</gene>
<dbReference type="GO" id="GO:0008253">
    <property type="term" value="F:5'-nucleotidase activity"/>
    <property type="evidence" value="ECO:0007669"/>
    <property type="project" value="InterPro"/>
</dbReference>
<feature type="active site" description="Nucleophile" evidence="1">
    <location>
        <position position="14"/>
    </location>
</feature>
<dbReference type="SFLD" id="SFLDG01126">
    <property type="entry name" value="C1.2:_Nucleotidase_Like"/>
    <property type="match status" value="1"/>
</dbReference>
<keyword evidence="3" id="KW-1185">Reference proteome</keyword>
<dbReference type="SFLD" id="SFLDS00003">
    <property type="entry name" value="Haloacid_Dehalogenase"/>
    <property type="match status" value="1"/>
</dbReference>
<name>A0A8S3ZPH7_9EUPU</name>
<dbReference type="PANTHER" id="PTHR16504:SF4">
    <property type="entry name" value="5'(3')-DEOXYRIBONUCLEOTIDASE"/>
    <property type="match status" value="1"/>
</dbReference>
<dbReference type="AlphaFoldDB" id="A0A8S3ZPH7"/>
<dbReference type="Gene3D" id="1.10.40.40">
    <property type="entry name" value="Deoxyribonucleotidase, domain 2"/>
    <property type="match status" value="1"/>
</dbReference>
<dbReference type="PANTHER" id="PTHR16504">
    <property type="entry name" value="5'(3')-DEOXYRIBONUCLEOTIDASE"/>
    <property type="match status" value="1"/>
</dbReference>
<dbReference type="Proteomes" id="UP000678393">
    <property type="component" value="Unassembled WGS sequence"/>
</dbReference>
<accession>A0A8S3ZPH7</accession>
<sequence>MAQWRKETLRVLVDMDMVLCDFEHHLLAEFRSKYPNLPYIPLSKRRGFYAKDQYDKTFGSNSGDKIMKIYRDAGFFTNLPEIPNAVKAVKEMNDMNLVDVYICSSPMFSCNTCLTEKANWIENYLGHRWVEKLILIKDKTLINADVLIDDRPEITGANKAPHWEHVVFTACHNSFSEIGQKRRLSGWTDGSWRELISTFLKQLQINNVES</sequence>